<dbReference type="Proteomes" id="UP001220324">
    <property type="component" value="Unassembled WGS sequence"/>
</dbReference>
<evidence type="ECO:0000256" key="6">
    <source>
        <dbReference type="SAM" id="Coils"/>
    </source>
</evidence>
<reference evidence="9 10" key="1">
    <citation type="journal article" date="2023" name="IMA Fungus">
        <title>Comparative genomic study of the Penicillium genus elucidates a diverse pangenome and 15 lateral gene transfer events.</title>
        <authorList>
            <person name="Petersen C."/>
            <person name="Sorensen T."/>
            <person name="Nielsen M.R."/>
            <person name="Sondergaard T.E."/>
            <person name="Sorensen J.L."/>
            <person name="Fitzpatrick D.A."/>
            <person name="Frisvad J.C."/>
            <person name="Nielsen K.L."/>
        </authorList>
    </citation>
    <scope>NUCLEOTIDE SEQUENCE [LARGE SCALE GENOMIC DNA]</scope>
    <source>
        <strain evidence="9 10">IBT 35679</strain>
    </source>
</reference>
<feature type="domain" description="Zn(2)-C6 fungal-type" evidence="8">
    <location>
        <begin position="18"/>
        <end position="48"/>
    </location>
</feature>
<dbReference type="EMBL" id="JAQIZZ010000001">
    <property type="protein sequence ID" value="KAJ5557456.1"/>
    <property type="molecule type" value="Genomic_DNA"/>
</dbReference>
<dbReference type="PROSITE" id="PS50048">
    <property type="entry name" value="ZN2_CY6_FUNGAL_2"/>
    <property type="match status" value="1"/>
</dbReference>
<evidence type="ECO:0000256" key="4">
    <source>
        <dbReference type="ARBA" id="ARBA00023163"/>
    </source>
</evidence>
<organism evidence="9 10">
    <name type="scientific">Penicillium frequentans</name>
    <dbReference type="NCBI Taxonomy" id="3151616"/>
    <lineage>
        <taxon>Eukaryota</taxon>
        <taxon>Fungi</taxon>
        <taxon>Dikarya</taxon>
        <taxon>Ascomycota</taxon>
        <taxon>Pezizomycotina</taxon>
        <taxon>Eurotiomycetes</taxon>
        <taxon>Eurotiomycetidae</taxon>
        <taxon>Eurotiales</taxon>
        <taxon>Aspergillaceae</taxon>
        <taxon>Penicillium</taxon>
    </lineage>
</organism>
<dbReference type="CDD" id="cd12148">
    <property type="entry name" value="fungal_TF_MHR"/>
    <property type="match status" value="1"/>
</dbReference>
<dbReference type="Pfam" id="PF00172">
    <property type="entry name" value="Zn_clus"/>
    <property type="match status" value="1"/>
</dbReference>
<keyword evidence="7" id="KW-0812">Transmembrane</keyword>
<dbReference type="GO" id="GO:0003677">
    <property type="term" value="F:DNA binding"/>
    <property type="evidence" value="ECO:0007669"/>
    <property type="project" value="UniProtKB-KW"/>
</dbReference>
<feature type="transmembrane region" description="Helical" evidence="7">
    <location>
        <begin position="539"/>
        <end position="558"/>
    </location>
</feature>
<dbReference type="GO" id="GO:0008270">
    <property type="term" value="F:zinc ion binding"/>
    <property type="evidence" value="ECO:0007669"/>
    <property type="project" value="InterPro"/>
</dbReference>
<feature type="coiled-coil region" evidence="6">
    <location>
        <begin position="56"/>
        <end position="83"/>
    </location>
</feature>
<name>A0AAD6D7V3_9EURO</name>
<dbReference type="InterPro" id="IPR036864">
    <property type="entry name" value="Zn2-C6_fun-type_DNA-bd_sf"/>
</dbReference>
<accession>A0AAD6D7V3</accession>
<dbReference type="InterPro" id="IPR007219">
    <property type="entry name" value="XnlR_reg_dom"/>
</dbReference>
<evidence type="ECO:0000256" key="2">
    <source>
        <dbReference type="ARBA" id="ARBA00023015"/>
    </source>
</evidence>
<dbReference type="GO" id="GO:0006351">
    <property type="term" value="P:DNA-templated transcription"/>
    <property type="evidence" value="ECO:0007669"/>
    <property type="project" value="InterPro"/>
</dbReference>
<evidence type="ECO:0000256" key="7">
    <source>
        <dbReference type="SAM" id="Phobius"/>
    </source>
</evidence>
<keyword evidence="7" id="KW-1133">Transmembrane helix</keyword>
<keyword evidence="7" id="KW-0472">Membrane</keyword>
<dbReference type="SMART" id="SM00906">
    <property type="entry name" value="Fungal_trans"/>
    <property type="match status" value="1"/>
</dbReference>
<evidence type="ECO:0000259" key="8">
    <source>
        <dbReference type="PROSITE" id="PS50048"/>
    </source>
</evidence>
<dbReference type="SUPFAM" id="SSF57701">
    <property type="entry name" value="Zn2/Cys6 DNA-binding domain"/>
    <property type="match status" value="1"/>
</dbReference>
<sequence>MSSMDAYSLARGSKVRTACDLCRLRKIRCDRAQPACENCHVAGLPCVFSPPPTQERKGLRQELADTQARVRELEDALNLAIRSSAHESSPKVTTPIYLGRCDDPTSTSQLPFASSCFIPDTRSLEAAVATFKWHIANCGLGTPLSSARAAFSSAVYQQTGHRFDLDELLLDAAYSFEAQGFRSKEKHTTSQWPPPDLVQSCIGYYSKSGLYSMFPFADVNALQVLLDAEVLSRPQGTRAANLACLAAFTANIAQMHRHDPILAHADPDAYAQAALGIIPAILMETPDLRTLEAVIMLAIYIAPIGQTQSIDLLLGIAIQALYSLGGHQIRLTPKTPGRSQENQHLRALFWLCYGMDSELCIRKGQPQLINEAHCDMDLPVNYALKSKEHHFYWKPMSSKELLYPSDLRLNLIKTKIQTMLYSEKNAPNSEARRLQLIRELDDELSKLRSEFPVECRPDLFATEGAPNYLFHDLSIRGVSIHLEYYYCLGKIHGSINSYNIPTSSSGPPLLSSTQITYEAARCTLIYFGRVRHYINFHTFWMHAHFLLTAVVTLFRFLIMAPSAPTFARDLQILDATAHIFADFTISNDPERNCFPPFYLIHTFIKKLSYLAHESQAESMTV</sequence>
<keyword evidence="10" id="KW-1185">Reference proteome</keyword>
<proteinExistence type="predicted"/>
<dbReference type="PANTHER" id="PTHR46910">
    <property type="entry name" value="TRANSCRIPTION FACTOR PDR1"/>
    <property type="match status" value="1"/>
</dbReference>
<evidence type="ECO:0000313" key="9">
    <source>
        <dbReference type="EMBL" id="KAJ5557456.1"/>
    </source>
</evidence>
<dbReference type="GO" id="GO:0000981">
    <property type="term" value="F:DNA-binding transcription factor activity, RNA polymerase II-specific"/>
    <property type="evidence" value="ECO:0007669"/>
    <property type="project" value="InterPro"/>
</dbReference>
<dbReference type="InterPro" id="IPR050987">
    <property type="entry name" value="AtrR-like"/>
</dbReference>
<keyword evidence="2" id="KW-0805">Transcription regulation</keyword>
<dbReference type="PANTHER" id="PTHR46910:SF20">
    <property type="entry name" value="ZN(II)2CYS6 TRANSCRIPTION FACTOR (EUROFUNG)-RELATED"/>
    <property type="match status" value="1"/>
</dbReference>
<dbReference type="CDD" id="cd00067">
    <property type="entry name" value="GAL4"/>
    <property type="match status" value="1"/>
</dbReference>
<dbReference type="Gene3D" id="4.10.240.10">
    <property type="entry name" value="Zn(2)-C6 fungal-type DNA-binding domain"/>
    <property type="match status" value="1"/>
</dbReference>
<dbReference type="Pfam" id="PF04082">
    <property type="entry name" value="Fungal_trans"/>
    <property type="match status" value="1"/>
</dbReference>
<evidence type="ECO:0000256" key="3">
    <source>
        <dbReference type="ARBA" id="ARBA00023125"/>
    </source>
</evidence>
<evidence type="ECO:0000256" key="1">
    <source>
        <dbReference type="ARBA" id="ARBA00022723"/>
    </source>
</evidence>
<evidence type="ECO:0000313" key="10">
    <source>
        <dbReference type="Proteomes" id="UP001220324"/>
    </source>
</evidence>
<comment type="caution">
    <text evidence="9">The sequence shown here is derived from an EMBL/GenBank/DDBJ whole genome shotgun (WGS) entry which is preliminary data.</text>
</comment>
<keyword evidence="5" id="KW-0539">Nucleus</keyword>
<keyword evidence="4" id="KW-0804">Transcription</keyword>
<gene>
    <name evidence="9" type="ORF">N7494_001371</name>
</gene>
<dbReference type="PROSITE" id="PS00463">
    <property type="entry name" value="ZN2_CY6_FUNGAL_1"/>
    <property type="match status" value="1"/>
</dbReference>
<protein>
    <submittedName>
        <fullName evidence="9">Transcriptional regulator family: Fungal Specific TF</fullName>
    </submittedName>
</protein>
<dbReference type="AlphaFoldDB" id="A0AAD6D7V3"/>
<dbReference type="SMART" id="SM00066">
    <property type="entry name" value="GAL4"/>
    <property type="match status" value="1"/>
</dbReference>
<keyword evidence="1" id="KW-0479">Metal-binding</keyword>
<keyword evidence="6" id="KW-0175">Coiled coil</keyword>
<keyword evidence="3" id="KW-0238">DNA-binding</keyword>
<evidence type="ECO:0000256" key="5">
    <source>
        <dbReference type="ARBA" id="ARBA00023242"/>
    </source>
</evidence>
<dbReference type="InterPro" id="IPR001138">
    <property type="entry name" value="Zn2Cys6_DnaBD"/>
</dbReference>